<proteinExistence type="predicted"/>
<dbReference type="HOGENOM" id="CLU_082760_5_0_6"/>
<evidence type="ECO:0000259" key="1">
    <source>
        <dbReference type="Pfam" id="PF02627"/>
    </source>
</evidence>
<dbReference type="Pfam" id="PF02627">
    <property type="entry name" value="CMD"/>
    <property type="match status" value="1"/>
</dbReference>
<keyword evidence="2" id="KW-0575">Peroxidase</keyword>
<dbReference type="Gene3D" id="1.20.1290.10">
    <property type="entry name" value="AhpD-like"/>
    <property type="match status" value="1"/>
</dbReference>
<dbReference type="InterPro" id="IPR003779">
    <property type="entry name" value="CMD-like"/>
</dbReference>
<dbReference type="EMBL" id="CP005960">
    <property type="protein sequence ID" value="AHZ68675.1"/>
    <property type="molecule type" value="Genomic_DNA"/>
</dbReference>
<reference evidence="2 3" key="1">
    <citation type="journal article" date="2012" name="J. Bacteriol.">
        <title>Genome sequence of cold-adapted Pseudomonas mandelii strain JR-1.</title>
        <authorList>
            <person name="Jang S.H."/>
            <person name="Kim J."/>
            <person name="Kim J."/>
            <person name="Hong S."/>
            <person name="Lee C."/>
        </authorList>
    </citation>
    <scope>NUCLEOTIDE SEQUENCE [LARGE SCALE GENOMIC DNA]</scope>
    <source>
        <strain evidence="2 3">JR-1</strain>
    </source>
</reference>
<dbReference type="GO" id="GO:0051920">
    <property type="term" value="F:peroxiredoxin activity"/>
    <property type="evidence" value="ECO:0007669"/>
    <property type="project" value="InterPro"/>
</dbReference>
<accession>A0A024E7Y2</accession>
<gene>
    <name evidence="2" type="ORF">OU5_1596</name>
</gene>
<dbReference type="InterPro" id="IPR029032">
    <property type="entry name" value="AhpD-like"/>
</dbReference>
<dbReference type="AlphaFoldDB" id="A0A024E7Y2"/>
<dbReference type="NCBIfam" id="TIGR00778">
    <property type="entry name" value="ahpD_dom"/>
    <property type="match status" value="1"/>
</dbReference>
<dbReference type="PANTHER" id="PTHR35446">
    <property type="entry name" value="SI:CH211-175M2.5"/>
    <property type="match status" value="1"/>
</dbReference>
<feature type="domain" description="Carboxymuconolactone decarboxylase-like" evidence="1">
    <location>
        <begin position="52"/>
        <end position="100"/>
    </location>
</feature>
<protein>
    <submittedName>
        <fullName evidence="2">Alkylhydroperoxidase-like protein</fullName>
    </submittedName>
</protein>
<name>A0A024E7Y2_9PSED</name>
<dbReference type="RefSeq" id="WP_010461427.1">
    <property type="nucleotide sequence ID" value="NZ_CP005960.1"/>
</dbReference>
<dbReference type="PANTHER" id="PTHR35446:SF3">
    <property type="entry name" value="CMD DOMAIN-CONTAINING PROTEIN"/>
    <property type="match status" value="1"/>
</dbReference>
<dbReference type="Proteomes" id="UP000026913">
    <property type="component" value="Chromosome"/>
</dbReference>
<dbReference type="OrthoDB" id="9808310at2"/>
<dbReference type="InterPro" id="IPR004675">
    <property type="entry name" value="AhpD_core"/>
</dbReference>
<keyword evidence="2" id="KW-0560">Oxidoreductase</keyword>
<organism evidence="2 3">
    <name type="scientific">Pseudomonas mandelii JR-1</name>
    <dbReference type="NCBI Taxonomy" id="1147786"/>
    <lineage>
        <taxon>Bacteria</taxon>
        <taxon>Pseudomonadati</taxon>
        <taxon>Pseudomonadota</taxon>
        <taxon>Gammaproteobacteria</taxon>
        <taxon>Pseudomonadales</taxon>
        <taxon>Pseudomonadaceae</taxon>
        <taxon>Pseudomonas</taxon>
    </lineage>
</organism>
<sequence>MSRIQTPAISTATGATAELYANIKKAVGMVPNAYAAIGALIPAGLGAILGADGTLAKGTLSKQDQEVIKLLVSNLTGCDYCETAHFTIAKMIGLSVEVLQNIRLGRPTGDIKRDALISFVTLLVKTSGTVSKDQFDAIKAVGYSDVQLTEISLVISIITFTNLFNRVNDTTIDFPAIPASV</sequence>
<evidence type="ECO:0000313" key="3">
    <source>
        <dbReference type="Proteomes" id="UP000026913"/>
    </source>
</evidence>
<dbReference type="KEGG" id="pman:OU5_1596"/>
<dbReference type="SUPFAM" id="SSF69118">
    <property type="entry name" value="AhpD-like"/>
    <property type="match status" value="1"/>
</dbReference>
<evidence type="ECO:0000313" key="2">
    <source>
        <dbReference type="EMBL" id="AHZ68675.1"/>
    </source>
</evidence>